<dbReference type="PANTHER" id="PTHR43798">
    <property type="entry name" value="MONOACYLGLYCEROL LIPASE"/>
    <property type="match status" value="1"/>
</dbReference>
<name>A0A6G8AUG7_9ENTE</name>
<keyword evidence="2" id="KW-0378">Hydrolase</keyword>
<dbReference type="EMBL" id="CP049887">
    <property type="protein sequence ID" value="QIL48585.1"/>
    <property type="molecule type" value="Genomic_DNA"/>
</dbReference>
<dbReference type="KEGG" id="vhy:G7082_08760"/>
<proteinExistence type="predicted"/>
<organism evidence="2 3">
    <name type="scientific">Vagococcus hydrophili</name>
    <dbReference type="NCBI Taxonomy" id="2714947"/>
    <lineage>
        <taxon>Bacteria</taxon>
        <taxon>Bacillati</taxon>
        <taxon>Bacillota</taxon>
        <taxon>Bacilli</taxon>
        <taxon>Lactobacillales</taxon>
        <taxon>Enterococcaceae</taxon>
        <taxon>Vagococcus</taxon>
    </lineage>
</organism>
<dbReference type="Gene3D" id="3.40.50.1820">
    <property type="entry name" value="alpha/beta hydrolase"/>
    <property type="match status" value="1"/>
</dbReference>
<dbReference type="GO" id="GO:0016787">
    <property type="term" value="F:hydrolase activity"/>
    <property type="evidence" value="ECO:0007669"/>
    <property type="project" value="UniProtKB-KW"/>
</dbReference>
<dbReference type="AlphaFoldDB" id="A0A6G8AUG7"/>
<dbReference type="PANTHER" id="PTHR43798:SF33">
    <property type="entry name" value="HYDROLASE, PUTATIVE (AFU_ORTHOLOGUE AFUA_2G14860)-RELATED"/>
    <property type="match status" value="1"/>
</dbReference>
<accession>A0A6G8AUG7</accession>
<protein>
    <submittedName>
        <fullName evidence="2">Alpha/beta hydrolase</fullName>
    </submittedName>
</protein>
<sequence>MPFLINKGVEIHYLTSKGKTNKQSPLIFIPGMLGSCEQYQQELEVFLPRQSLSVSLRGCGQSGKPKTGYSFLEHCSDIESVIKERKYKSVFLFAYSRSVPFALNLAIRNQKLVRGLILYDYPAKFSELTDEWVAKNEDKHLKALQQELGSCDLRDDLGKINCPVLILAGVKSDSLLLETDKKDYMNKLANCQIVTLKNSGHDIDIKDYDTLIFDMKQFMEEIEKGEFY</sequence>
<dbReference type="InterPro" id="IPR029058">
    <property type="entry name" value="AB_hydrolase_fold"/>
</dbReference>
<evidence type="ECO:0000313" key="2">
    <source>
        <dbReference type="EMBL" id="QIL48585.1"/>
    </source>
</evidence>
<evidence type="ECO:0000259" key="1">
    <source>
        <dbReference type="Pfam" id="PF00561"/>
    </source>
</evidence>
<gene>
    <name evidence="2" type="ORF">G7082_08760</name>
</gene>
<feature type="domain" description="AB hydrolase-1" evidence="1">
    <location>
        <begin position="25"/>
        <end position="132"/>
    </location>
</feature>
<dbReference type="InterPro" id="IPR050266">
    <property type="entry name" value="AB_hydrolase_sf"/>
</dbReference>
<keyword evidence="3" id="KW-1185">Reference proteome</keyword>
<dbReference type="SUPFAM" id="SSF53474">
    <property type="entry name" value="alpha/beta-Hydrolases"/>
    <property type="match status" value="1"/>
</dbReference>
<dbReference type="InterPro" id="IPR000073">
    <property type="entry name" value="AB_hydrolase_1"/>
</dbReference>
<evidence type="ECO:0000313" key="3">
    <source>
        <dbReference type="Proteomes" id="UP000501747"/>
    </source>
</evidence>
<dbReference type="Pfam" id="PF00561">
    <property type="entry name" value="Abhydrolase_1"/>
    <property type="match status" value="1"/>
</dbReference>
<dbReference type="Proteomes" id="UP000501747">
    <property type="component" value="Chromosome"/>
</dbReference>
<dbReference type="RefSeq" id="WP_166034723.1">
    <property type="nucleotide sequence ID" value="NZ_CP049887.1"/>
</dbReference>
<dbReference type="GO" id="GO:0016020">
    <property type="term" value="C:membrane"/>
    <property type="evidence" value="ECO:0007669"/>
    <property type="project" value="TreeGrafter"/>
</dbReference>
<reference evidence="2 3" key="1">
    <citation type="submission" date="2020-03" db="EMBL/GenBank/DDBJ databases">
        <title>Vagococcus sp. nov., isolated from beetles.</title>
        <authorList>
            <person name="Hyun D.-W."/>
            <person name="Bae J.-W."/>
        </authorList>
    </citation>
    <scope>NUCLEOTIDE SEQUENCE [LARGE SCALE GENOMIC DNA]</scope>
    <source>
        <strain evidence="2 3">HDW17B</strain>
    </source>
</reference>